<dbReference type="EMBL" id="UOGD01000040">
    <property type="protein sequence ID" value="VAX15983.1"/>
    <property type="molecule type" value="Genomic_DNA"/>
</dbReference>
<sequence>MAFISLSAQDDYITKSVRDTIPINLDDIYKLSSVNIVQNSEVIILKNFPLSKSDYHINYQNATFSLSDSLEYSIFDTLYITYKSINIPIKKKYSRRSLIVKYEENMNDSIKIIKNDLAPLTSESIFGEGINRSGSISRGFTVGNNQDLKLNSSMRLQFSGKLSDDLEIVAALTDQNTPIQPEGTTERLEELDEVFIKVKHPNAAATFGDFQMNSRVGEFGKISRKMQGLEGELFFGNTTAKGVLAGSRGKFNTNQFLGADGNQGPYRLSGINNEQAIIVVAGTETVYIDGERLKRGENNDYVIDYSLAEITFTINKLITSASRVTVDFEYMDRQYERSLVGGNATTKFFDD</sequence>
<organism evidence="1">
    <name type="scientific">hydrothermal vent metagenome</name>
    <dbReference type="NCBI Taxonomy" id="652676"/>
    <lineage>
        <taxon>unclassified sequences</taxon>
        <taxon>metagenomes</taxon>
        <taxon>ecological metagenomes</taxon>
    </lineage>
</organism>
<dbReference type="AlphaFoldDB" id="A0A3B1BUS7"/>
<protein>
    <submittedName>
        <fullName evidence="1">Uncharacterized protein</fullName>
    </submittedName>
</protein>
<feature type="non-terminal residue" evidence="1">
    <location>
        <position position="351"/>
    </location>
</feature>
<reference evidence="1" key="1">
    <citation type="submission" date="2018-06" db="EMBL/GenBank/DDBJ databases">
        <authorList>
            <person name="Zhirakovskaya E."/>
        </authorList>
    </citation>
    <scope>NUCLEOTIDE SEQUENCE</scope>
</reference>
<evidence type="ECO:0000313" key="1">
    <source>
        <dbReference type="EMBL" id="VAX15983.1"/>
    </source>
</evidence>
<name>A0A3B1BUS7_9ZZZZ</name>
<proteinExistence type="predicted"/>
<accession>A0A3B1BUS7</accession>
<gene>
    <name evidence="1" type="ORF">MNBD_IGNAVI01-891</name>
</gene>